<protein>
    <recommendedName>
        <fullName evidence="3">Integrase catalytic domain-containing protein</fullName>
    </recommendedName>
</protein>
<sequence length="237" mass="27007">MWLPILTYAYNSGVNATTGFAPYHVMMGREGRMPSDLNFPGNEAGEDTAPWVRWCLDATKQIRTQVKAALEESQRAMTIQYDKKVKHKFSLRKGLYVWIWYPAKGKGLSKLRHRMVQDIAVDATVDEGPWEEIEEVVKLLPVVGRSQEPVATAGLRRSARQQAAMDGQQRASRLAYKGDEMGIRHRKLVRGRNGRMVPMVEVEGRQGWEFISLKKWEWEQAVSTLCPQELRCLGFGA</sequence>
<name>A0A3R6W1T8_APHAT</name>
<gene>
    <name evidence="1" type="ORF">DYB34_009531</name>
</gene>
<reference evidence="1 2" key="1">
    <citation type="submission" date="2018-08" db="EMBL/GenBank/DDBJ databases">
        <title>Aphanomyces genome sequencing and annotation.</title>
        <authorList>
            <person name="Minardi D."/>
            <person name="Oidtmann B."/>
            <person name="Van Der Giezen M."/>
            <person name="Studholme D.J."/>
        </authorList>
    </citation>
    <scope>NUCLEOTIDE SEQUENCE [LARGE SCALE GENOMIC DNA]</scope>
    <source>
        <strain evidence="1 2">Si</strain>
    </source>
</reference>
<evidence type="ECO:0008006" key="3">
    <source>
        <dbReference type="Google" id="ProtNLM"/>
    </source>
</evidence>
<dbReference type="AlphaFoldDB" id="A0A3R6W1T8"/>
<organism evidence="1 2">
    <name type="scientific">Aphanomyces astaci</name>
    <name type="common">Crayfish plague agent</name>
    <dbReference type="NCBI Taxonomy" id="112090"/>
    <lineage>
        <taxon>Eukaryota</taxon>
        <taxon>Sar</taxon>
        <taxon>Stramenopiles</taxon>
        <taxon>Oomycota</taxon>
        <taxon>Saprolegniomycetes</taxon>
        <taxon>Saprolegniales</taxon>
        <taxon>Verrucalvaceae</taxon>
        <taxon>Aphanomyces</taxon>
    </lineage>
</organism>
<comment type="caution">
    <text evidence="1">The sequence shown here is derived from an EMBL/GenBank/DDBJ whole genome shotgun (WGS) entry which is preliminary data.</text>
</comment>
<proteinExistence type="predicted"/>
<accession>A0A3R6W1T8</accession>
<evidence type="ECO:0000313" key="1">
    <source>
        <dbReference type="EMBL" id="RHY69434.1"/>
    </source>
</evidence>
<dbReference type="Proteomes" id="UP000283543">
    <property type="component" value="Unassembled WGS sequence"/>
</dbReference>
<dbReference type="VEuPathDB" id="FungiDB:H257_17500"/>
<evidence type="ECO:0000313" key="2">
    <source>
        <dbReference type="Proteomes" id="UP000283543"/>
    </source>
</evidence>
<dbReference type="EMBL" id="QUTB01003141">
    <property type="protein sequence ID" value="RHY69434.1"/>
    <property type="molecule type" value="Genomic_DNA"/>
</dbReference>